<name>A0A6L7I465_9GAMM</name>
<reference evidence="2 3" key="1">
    <citation type="submission" date="2019-12" db="EMBL/GenBank/DDBJ databases">
        <title>Shewanella insulae sp. nov., isolated from a tidal flat.</title>
        <authorList>
            <person name="Yoon J.-H."/>
        </authorList>
    </citation>
    <scope>NUCLEOTIDE SEQUENCE [LARGE SCALE GENOMIC DNA]</scope>
    <source>
        <strain evidence="2 3">JBTF-M18</strain>
    </source>
</reference>
<proteinExistence type="predicted"/>
<accession>A0A6L7I465</accession>
<keyword evidence="1" id="KW-0472">Membrane</keyword>
<sequence length="148" mass="16518">MNSSTLRILSYLALLVFFVTITINLCSHFGIELSDSAIFLPQIIVIGLAFPLVKMCNETMPDTNNGNLAHIFSATNGKYFLLLALIGLYGIINFFYFIHQTKPFPRGEAPLYLESGIFSSGQMIFAFLEFIITNALIKITGEKKLPNK</sequence>
<evidence type="ECO:0000313" key="3">
    <source>
        <dbReference type="Proteomes" id="UP000474778"/>
    </source>
</evidence>
<dbReference type="RefSeq" id="WP_160797942.1">
    <property type="nucleotide sequence ID" value="NZ_WRPA01000015.1"/>
</dbReference>
<feature type="transmembrane region" description="Helical" evidence="1">
    <location>
        <begin position="117"/>
        <end position="137"/>
    </location>
</feature>
<comment type="caution">
    <text evidence="2">The sequence shown here is derived from an EMBL/GenBank/DDBJ whole genome shotgun (WGS) entry which is preliminary data.</text>
</comment>
<protein>
    <submittedName>
        <fullName evidence="2">Uncharacterized protein</fullName>
    </submittedName>
</protein>
<dbReference type="Proteomes" id="UP000474778">
    <property type="component" value="Unassembled WGS sequence"/>
</dbReference>
<feature type="transmembrane region" description="Helical" evidence="1">
    <location>
        <begin position="12"/>
        <end position="31"/>
    </location>
</feature>
<feature type="transmembrane region" description="Helical" evidence="1">
    <location>
        <begin position="37"/>
        <end position="56"/>
    </location>
</feature>
<keyword evidence="1" id="KW-1133">Transmembrane helix</keyword>
<dbReference type="EMBL" id="WRPA01000015">
    <property type="protein sequence ID" value="MXR70141.1"/>
    <property type="molecule type" value="Genomic_DNA"/>
</dbReference>
<organism evidence="2 3">
    <name type="scientific">Shewanella insulae</name>
    <dbReference type="NCBI Taxonomy" id="2681496"/>
    <lineage>
        <taxon>Bacteria</taxon>
        <taxon>Pseudomonadati</taxon>
        <taxon>Pseudomonadota</taxon>
        <taxon>Gammaproteobacteria</taxon>
        <taxon>Alteromonadales</taxon>
        <taxon>Shewanellaceae</taxon>
        <taxon>Shewanella</taxon>
    </lineage>
</organism>
<evidence type="ECO:0000256" key="1">
    <source>
        <dbReference type="SAM" id="Phobius"/>
    </source>
</evidence>
<keyword evidence="3" id="KW-1185">Reference proteome</keyword>
<gene>
    <name evidence="2" type="ORF">GNT65_15860</name>
</gene>
<evidence type="ECO:0000313" key="2">
    <source>
        <dbReference type="EMBL" id="MXR70141.1"/>
    </source>
</evidence>
<keyword evidence="1" id="KW-0812">Transmembrane</keyword>
<dbReference type="AlphaFoldDB" id="A0A6L7I465"/>
<feature type="transmembrane region" description="Helical" evidence="1">
    <location>
        <begin position="77"/>
        <end position="97"/>
    </location>
</feature>